<feature type="transmembrane region" description="Helical" evidence="10">
    <location>
        <begin position="225"/>
        <end position="243"/>
    </location>
</feature>
<evidence type="ECO:0000256" key="5">
    <source>
        <dbReference type="ARBA" id="ARBA00022692"/>
    </source>
</evidence>
<feature type="transmembrane region" description="Helical" evidence="10">
    <location>
        <begin position="402"/>
        <end position="425"/>
    </location>
</feature>
<keyword evidence="4 9" id="KW-0808">Transferase</keyword>
<comment type="subcellular location">
    <subcellularLocation>
        <location evidence="1">Cell membrane</location>
        <topology evidence="1">Multi-pass membrane protein</topology>
    </subcellularLocation>
</comment>
<protein>
    <submittedName>
        <fullName evidence="11">MBOAT family protein</fullName>
    </submittedName>
</protein>
<keyword evidence="5 10" id="KW-0812">Transmembrane</keyword>
<feature type="transmembrane region" description="Helical" evidence="10">
    <location>
        <begin position="445"/>
        <end position="466"/>
    </location>
</feature>
<dbReference type="PANTHER" id="PTHR13285:SF23">
    <property type="entry name" value="TEICHOIC ACID D-ALANYLTRANSFERASE"/>
    <property type="match status" value="1"/>
</dbReference>
<keyword evidence="3 9" id="KW-1003">Cell membrane</keyword>
<feature type="transmembrane region" description="Helical" evidence="10">
    <location>
        <begin position="360"/>
        <end position="382"/>
    </location>
</feature>
<dbReference type="PIRSF" id="PIRSF016636">
    <property type="entry name" value="AlgI_DltB"/>
    <property type="match status" value="1"/>
</dbReference>
<evidence type="ECO:0000256" key="6">
    <source>
        <dbReference type="ARBA" id="ARBA00022989"/>
    </source>
</evidence>
<gene>
    <name evidence="11" type="ORF">EHQ30_00570</name>
</gene>
<proteinExistence type="inferred from homology"/>
<reference evidence="11" key="1">
    <citation type="journal article" date="2019" name="PLoS Negl. Trop. Dis.">
        <title>Revisiting the worldwide diversity of Leptospira species in the environment.</title>
        <authorList>
            <person name="Vincent A.T."/>
            <person name="Schiettekatte O."/>
            <person name="Bourhy P."/>
            <person name="Veyrier F.J."/>
            <person name="Picardeau M."/>
        </authorList>
    </citation>
    <scope>NUCLEOTIDE SEQUENCE [LARGE SCALE GENOMIC DNA]</scope>
    <source>
        <strain evidence="11">201800277</strain>
    </source>
</reference>
<name>A0A2M9Y0Y9_9LEPT</name>
<feature type="transmembrane region" description="Helical" evidence="10">
    <location>
        <begin position="74"/>
        <end position="94"/>
    </location>
</feature>
<feature type="transmembrane region" description="Helical" evidence="10">
    <location>
        <begin position="29"/>
        <end position="54"/>
    </location>
</feature>
<dbReference type="Proteomes" id="UP000297891">
    <property type="component" value="Unassembled WGS sequence"/>
</dbReference>
<dbReference type="InterPro" id="IPR028362">
    <property type="entry name" value="AlgI"/>
</dbReference>
<keyword evidence="7 9" id="KW-0472">Membrane</keyword>
<dbReference type="InterPro" id="IPR051085">
    <property type="entry name" value="MB_O-acyltransferase"/>
</dbReference>
<accession>A0A2M9Y0Y9</accession>
<evidence type="ECO:0000313" key="12">
    <source>
        <dbReference type="Proteomes" id="UP000297891"/>
    </source>
</evidence>
<feature type="transmembrane region" description="Helical" evidence="10">
    <location>
        <begin position="151"/>
        <end position="170"/>
    </location>
</feature>
<evidence type="ECO:0000313" key="11">
    <source>
        <dbReference type="EMBL" id="TGK95173.1"/>
    </source>
</evidence>
<feature type="transmembrane region" description="Helical" evidence="10">
    <location>
        <begin position="307"/>
        <end position="324"/>
    </location>
</feature>
<organism evidence="11 12">
    <name type="scientific">Leptospira brenneri</name>
    <dbReference type="NCBI Taxonomy" id="2023182"/>
    <lineage>
        <taxon>Bacteria</taxon>
        <taxon>Pseudomonadati</taxon>
        <taxon>Spirochaetota</taxon>
        <taxon>Spirochaetia</taxon>
        <taxon>Leptospirales</taxon>
        <taxon>Leptospiraceae</taxon>
        <taxon>Leptospira</taxon>
    </lineage>
</organism>
<keyword evidence="12" id="KW-1185">Reference proteome</keyword>
<comment type="similarity">
    <text evidence="2 9">Belongs to the membrane-bound acyltransferase family.</text>
</comment>
<dbReference type="EMBL" id="RQFP01000001">
    <property type="protein sequence ID" value="TGK95173.1"/>
    <property type="molecule type" value="Genomic_DNA"/>
</dbReference>
<evidence type="ECO:0000256" key="10">
    <source>
        <dbReference type="SAM" id="Phobius"/>
    </source>
</evidence>
<evidence type="ECO:0000256" key="3">
    <source>
        <dbReference type="ARBA" id="ARBA00022475"/>
    </source>
</evidence>
<evidence type="ECO:0000256" key="4">
    <source>
        <dbReference type="ARBA" id="ARBA00022679"/>
    </source>
</evidence>
<dbReference type="GO" id="GO:0016746">
    <property type="term" value="F:acyltransferase activity"/>
    <property type="evidence" value="ECO:0007669"/>
    <property type="project" value="UniProtKB-KW"/>
</dbReference>
<evidence type="ECO:0000256" key="1">
    <source>
        <dbReference type="ARBA" id="ARBA00004651"/>
    </source>
</evidence>
<dbReference type="RefSeq" id="WP_100791140.1">
    <property type="nucleotide sequence ID" value="NZ_NPDQ01000005.1"/>
</dbReference>
<evidence type="ECO:0000256" key="2">
    <source>
        <dbReference type="ARBA" id="ARBA00010323"/>
    </source>
</evidence>
<evidence type="ECO:0000256" key="7">
    <source>
        <dbReference type="ARBA" id="ARBA00023136"/>
    </source>
</evidence>
<dbReference type="InterPro" id="IPR024194">
    <property type="entry name" value="Ac/AlaTfrase_AlgI/DltB"/>
</dbReference>
<dbReference type="GO" id="GO:0005886">
    <property type="term" value="C:plasma membrane"/>
    <property type="evidence" value="ECO:0007669"/>
    <property type="project" value="UniProtKB-SubCell"/>
</dbReference>
<dbReference type="GO" id="GO:0042121">
    <property type="term" value="P:alginic acid biosynthetic process"/>
    <property type="evidence" value="ECO:0007669"/>
    <property type="project" value="InterPro"/>
</dbReference>
<evidence type="ECO:0000256" key="8">
    <source>
        <dbReference type="ARBA" id="ARBA00023315"/>
    </source>
</evidence>
<sequence length="476" mass="55204">MLFNSVHYLIFAPVVILVYFLIPKRFQGLWLFIVSLYFYAIFRIPFLILLVFSFVVTKLAVDYMDQTSSKPKKIFWLNVAVWSNLSLLFVFKYLDFSITVWNQTFSLTPCDPEFVQKSGILLPMGISFFTLQAVSYAVDVYRGVVERAKSIFHFGLFLAFFPQLVAGPILRASDVLHQFLDSKDFTKENLKQGLKQLFWGIFKKTFIADPVSYVIDPMYANPTEYNWIAMWMAAFLFAVQIYCDFSGYSDIAIGTARILGFHIPKNFDRPFLSGTLTELWRRWHISFSSWLRDYIYITLGGNRRGQIMAYVNLFITTFVSGIWHGADWTFVFWGTLHSSMMVIEKFVFQFETMRNAWNRVPRAIQPIYPVGVFVLSCFFFRAKATPEVPTGMGIVKIMLERAFTGAGGIFPQMSVSLVILVGFLFLVDILQDRKEDRFAFITDNLYFLIPTCILLYITSFIIYSVTVSSPFLYFQF</sequence>
<dbReference type="Pfam" id="PF03062">
    <property type="entry name" value="MBOAT"/>
    <property type="match status" value="1"/>
</dbReference>
<feature type="transmembrane region" description="Helical" evidence="10">
    <location>
        <begin position="6"/>
        <end position="22"/>
    </location>
</feature>
<dbReference type="PANTHER" id="PTHR13285">
    <property type="entry name" value="ACYLTRANSFERASE"/>
    <property type="match status" value="1"/>
</dbReference>
<dbReference type="AlphaFoldDB" id="A0A2M9Y0Y9"/>
<evidence type="ECO:0000256" key="9">
    <source>
        <dbReference type="PIRNR" id="PIRNR016636"/>
    </source>
</evidence>
<keyword evidence="8 9" id="KW-0012">Acyltransferase</keyword>
<keyword evidence="6 10" id="KW-1133">Transmembrane helix</keyword>
<dbReference type="OrthoDB" id="9805788at2"/>
<dbReference type="InterPro" id="IPR004299">
    <property type="entry name" value="MBOAT_fam"/>
</dbReference>
<comment type="caution">
    <text evidence="11">The sequence shown here is derived from an EMBL/GenBank/DDBJ whole genome shotgun (WGS) entry which is preliminary data.</text>
</comment>
<dbReference type="PIRSF" id="PIRSF500217">
    <property type="entry name" value="AlgI"/>
    <property type="match status" value="1"/>
</dbReference>